<dbReference type="GO" id="GO:0016829">
    <property type="term" value="F:lyase activity"/>
    <property type="evidence" value="ECO:0007669"/>
    <property type="project" value="UniProtKB-KW"/>
</dbReference>
<dbReference type="InterPro" id="IPR047233">
    <property type="entry name" value="UAH_cupin"/>
</dbReference>
<dbReference type="Proteomes" id="UP001055093">
    <property type="component" value="Unassembled WGS sequence"/>
</dbReference>
<dbReference type="HAMAP" id="MF_00616">
    <property type="entry name" value="Ureidogly_lyase"/>
    <property type="match status" value="1"/>
</dbReference>
<evidence type="ECO:0000256" key="1">
    <source>
        <dbReference type="ARBA" id="ARBA00011738"/>
    </source>
</evidence>
<dbReference type="RefSeq" id="WP_137829122.1">
    <property type="nucleotide sequence ID" value="NZ_BPRE01000002.1"/>
</dbReference>
<comment type="catalytic activity">
    <reaction evidence="4 5">
        <text>(S)-ureidoglycolate = urea + glyoxylate</text>
        <dbReference type="Rhea" id="RHEA:11304"/>
        <dbReference type="ChEBI" id="CHEBI:16199"/>
        <dbReference type="ChEBI" id="CHEBI:36655"/>
        <dbReference type="ChEBI" id="CHEBI:57296"/>
        <dbReference type="EC" id="4.3.2.3"/>
    </reaction>
</comment>
<evidence type="ECO:0000313" key="8">
    <source>
        <dbReference type="Proteomes" id="UP001055093"/>
    </source>
</evidence>
<comment type="cofactor">
    <cofactor evidence="5">
        <name>Ni(2+)</name>
        <dbReference type="ChEBI" id="CHEBI:49786"/>
    </cofactor>
</comment>
<dbReference type="InterPro" id="IPR011051">
    <property type="entry name" value="RmlC_Cupin_sf"/>
</dbReference>
<dbReference type="SUPFAM" id="SSF51182">
    <property type="entry name" value="RmlC-like cupins"/>
    <property type="match status" value="1"/>
</dbReference>
<dbReference type="PIRSF" id="PIRSF017306">
    <property type="entry name" value="Ureidogly_hydro"/>
    <property type="match status" value="1"/>
</dbReference>
<dbReference type="InterPro" id="IPR007247">
    <property type="entry name" value="Ureidogly_lyase"/>
</dbReference>
<feature type="signal peptide" evidence="6">
    <location>
        <begin position="1"/>
        <end position="17"/>
    </location>
</feature>
<feature type="chain" id="PRO_5047282543" description="Ureidoglycolate lyase" evidence="6">
    <location>
        <begin position="18"/>
        <end position="175"/>
    </location>
</feature>
<proteinExistence type="inferred from homology"/>
<comment type="subunit">
    <text evidence="1 5">Homodimer.</text>
</comment>
<organism evidence="7 8">
    <name type="scientific">Methylorubrum suomiense</name>
    <dbReference type="NCBI Taxonomy" id="144191"/>
    <lineage>
        <taxon>Bacteria</taxon>
        <taxon>Pseudomonadati</taxon>
        <taxon>Pseudomonadota</taxon>
        <taxon>Alphaproteobacteria</taxon>
        <taxon>Hyphomicrobiales</taxon>
        <taxon>Methylobacteriaceae</taxon>
        <taxon>Methylorubrum</taxon>
    </lineage>
</organism>
<protein>
    <recommendedName>
        <fullName evidence="5">Ureidoglycolate lyase</fullName>
        <ecNumber evidence="5">4.3.2.3</ecNumber>
    </recommendedName>
    <alternativeName>
        <fullName evidence="5">Ureidoglycolatase</fullName>
    </alternativeName>
</protein>
<keyword evidence="8" id="KW-1185">Reference proteome</keyword>
<dbReference type="PANTHER" id="PTHR21221:SF1">
    <property type="entry name" value="UREIDOGLYCOLATE LYASE"/>
    <property type="match status" value="1"/>
</dbReference>
<dbReference type="NCBIfam" id="NF009932">
    <property type="entry name" value="PRK13395.1"/>
    <property type="match status" value="1"/>
</dbReference>
<reference evidence="7" key="2">
    <citation type="submission" date="2021-08" db="EMBL/GenBank/DDBJ databases">
        <authorList>
            <person name="Tani A."/>
            <person name="Ola A."/>
            <person name="Ogura Y."/>
            <person name="Katsura K."/>
            <person name="Hayashi T."/>
        </authorList>
    </citation>
    <scope>NUCLEOTIDE SEQUENCE</scope>
    <source>
        <strain evidence="7">DSM 14458</strain>
    </source>
</reference>
<dbReference type="PANTHER" id="PTHR21221">
    <property type="entry name" value="UREIDOGLYCOLATE HYDROLASE"/>
    <property type="match status" value="1"/>
</dbReference>
<dbReference type="EC" id="4.3.2.3" evidence="5"/>
<dbReference type="InterPro" id="IPR024060">
    <property type="entry name" value="Ureidoglycolate_lyase_dom_sf"/>
</dbReference>
<comment type="similarity">
    <text evidence="5">Belongs to the ureidoglycolate lyase family.</text>
</comment>
<evidence type="ECO:0000256" key="5">
    <source>
        <dbReference type="HAMAP-Rule" id="MF_00616"/>
    </source>
</evidence>
<dbReference type="CDD" id="cd20298">
    <property type="entry name" value="cupin_UAH"/>
    <property type="match status" value="1"/>
</dbReference>
<keyword evidence="3 5" id="KW-0456">Lyase</keyword>
<comment type="pathway">
    <text evidence="5">Nitrogen metabolism; (S)-allantoin degradation.</text>
</comment>
<dbReference type="Pfam" id="PF04115">
    <property type="entry name" value="Ureidogly_lyase"/>
    <property type="match status" value="1"/>
</dbReference>
<dbReference type="Gene3D" id="2.60.120.480">
    <property type="entry name" value="Ureidoglycolate hydrolase"/>
    <property type="match status" value="1"/>
</dbReference>
<evidence type="ECO:0000313" key="7">
    <source>
        <dbReference type="EMBL" id="GJE74483.1"/>
    </source>
</evidence>
<sequence length="175" mass="18640">MSARTIRVAPLTPSAFAAFGTVIDKSAAAPRPMNAGKARRYHDLAQVLVAGDDSHVVIGHVEAEPYALPLRLSLVERHPLGAQAFVPLNAAPFLVVVCPDEGGRPGTPLAFLTAPGQGICYRIGIWHGVLTPLGAAQDFLVIDRGGVGPNLEEHVFDEPWLIVEADTADQRRTLP</sequence>
<evidence type="ECO:0000256" key="6">
    <source>
        <dbReference type="SAM" id="SignalP"/>
    </source>
</evidence>
<evidence type="ECO:0000256" key="3">
    <source>
        <dbReference type="ARBA" id="ARBA00023239"/>
    </source>
</evidence>
<accession>A0ABQ4USX2</accession>
<comment type="caution">
    <text evidence="7">The sequence shown here is derived from an EMBL/GenBank/DDBJ whole genome shotgun (WGS) entry which is preliminary data.</text>
</comment>
<name>A0ABQ4USX2_9HYPH</name>
<evidence type="ECO:0000256" key="4">
    <source>
        <dbReference type="ARBA" id="ARBA00047684"/>
    </source>
</evidence>
<evidence type="ECO:0000256" key="2">
    <source>
        <dbReference type="ARBA" id="ARBA00022631"/>
    </source>
</evidence>
<gene>
    <name evidence="5 7" type="primary">allA</name>
    <name evidence="7" type="ORF">BGCPKDLD_1053</name>
</gene>
<dbReference type="InterPro" id="IPR023525">
    <property type="entry name" value="Ureidogly_lyase_bac"/>
</dbReference>
<dbReference type="EMBL" id="BPRE01000002">
    <property type="protein sequence ID" value="GJE74483.1"/>
    <property type="molecule type" value="Genomic_DNA"/>
</dbReference>
<comment type="function">
    <text evidence="5">Catalyzes the catabolism of the allantoin degradation intermediate (S)-ureidoglycolate, generating urea and glyoxylate. Involved in the utilization of allantoin as nitrogen source.</text>
</comment>
<reference evidence="7" key="1">
    <citation type="journal article" date="2021" name="Front. Microbiol.">
        <title>Comprehensive Comparative Genomics and Phenotyping of Methylobacterium Species.</title>
        <authorList>
            <person name="Alessa O."/>
            <person name="Ogura Y."/>
            <person name="Fujitani Y."/>
            <person name="Takami H."/>
            <person name="Hayashi T."/>
            <person name="Sahin N."/>
            <person name="Tani A."/>
        </authorList>
    </citation>
    <scope>NUCLEOTIDE SEQUENCE</scope>
    <source>
        <strain evidence="7">DSM 14458</strain>
    </source>
</reference>
<keyword evidence="2 5" id="KW-0659">Purine metabolism</keyword>
<keyword evidence="6" id="KW-0732">Signal</keyword>